<feature type="binding site" evidence="4">
    <location>
        <position position="104"/>
    </location>
    <ligand>
        <name>S-adenosyl-L-methionine</name>
        <dbReference type="ChEBI" id="CHEBI:59789"/>
    </ligand>
</feature>
<evidence type="ECO:0000313" key="6">
    <source>
        <dbReference type="Proteomes" id="UP001500253"/>
    </source>
</evidence>
<dbReference type="InterPro" id="IPR029063">
    <property type="entry name" value="SAM-dependent_MTases_sf"/>
</dbReference>
<protein>
    <recommendedName>
        <fullName evidence="4">Demethylmenaquinone methyltransferase</fullName>
        <ecNumber evidence="4">2.1.1.163</ecNumber>
    </recommendedName>
</protein>
<dbReference type="PANTHER" id="PTHR43591:SF24">
    <property type="entry name" value="2-METHOXY-6-POLYPRENYL-1,4-BENZOQUINOL METHYLASE, MITOCHONDRIAL"/>
    <property type="match status" value="1"/>
</dbReference>
<keyword evidence="6" id="KW-1185">Reference proteome</keyword>
<dbReference type="InterPro" id="IPR004033">
    <property type="entry name" value="UbiE/COQ5_MeTrFase"/>
</dbReference>
<dbReference type="NCBIfam" id="NF001241">
    <property type="entry name" value="PRK00216.1-2"/>
    <property type="match status" value="1"/>
</dbReference>
<dbReference type="NCBIfam" id="TIGR01934">
    <property type="entry name" value="MenG_MenH_UbiE"/>
    <property type="match status" value="1"/>
</dbReference>
<keyword evidence="1 4" id="KW-0489">Methyltransferase</keyword>
<dbReference type="InterPro" id="IPR023576">
    <property type="entry name" value="UbiE/COQ5_MeTrFase_CS"/>
</dbReference>
<evidence type="ECO:0000256" key="2">
    <source>
        <dbReference type="ARBA" id="ARBA00022679"/>
    </source>
</evidence>
<keyword evidence="3 4" id="KW-0949">S-adenosyl-L-methionine</keyword>
<dbReference type="Gene3D" id="3.40.50.150">
    <property type="entry name" value="Vaccinia Virus protein VP39"/>
    <property type="match status" value="1"/>
</dbReference>
<dbReference type="SUPFAM" id="SSF53335">
    <property type="entry name" value="S-adenosyl-L-methionine-dependent methyltransferases"/>
    <property type="match status" value="1"/>
</dbReference>
<dbReference type="PROSITE" id="PS01184">
    <property type="entry name" value="UBIE_2"/>
    <property type="match status" value="1"/>
</dbReference>
<dbReference type="Proteomes" id="UP001500253">
    <property type="component" value="Unassembled WGS sequence"/>
</dbReference>
<feature type="binding site" evidence="4">
    <location>
        <position position="47"/>
    </location>
    <ligand>
        <name>S-adenosyl-L-methionine</name>
        <dbReference type="ChEBI" id="CHEBI:59789"/>
    </ligand>
</feature>
<evidence type="ECO:0000313" key="5">
    <source>
        <dbReference type="EMBL" id="GAA2357976.1"/>
    </source>
</evidence>
<dbReference type="HAMAP" id="MF_01813">
    <property type="entry name" value="MenG_UbiE_methyltr"/>
    <property type="match status" value="1"/>
</dbReference>
<dbReference type="PROSITE" id="PS51608">
    <property type="entry name" value="SAM_MT_UBIE"/>
    <property type="match status" value="1"/>
</dbReference>
<dbReference type="Pfam" id="PF01209">
    <property type="entry name" value="Ubie_methyltran"/>
    <property type="match status" value="1"/>
</dbReference>
<sequence length="215" mass="23475">MFDGVAAKYDLTNDVLSLGQARLWRKAVARALDVRPGERVLDLAAGTGTSSLPFAAAGAYVVPCDFSLGMLREGKRRHPQLPLTAGDGTRLPFADGVFDAVTISFGLRNVHDPDAALRELLRVTRPGGRLVVCEFSHPTWRPFRTVYTEYLMRALPPIATAVSSNPDAYVYLAESIRVWPDQPRLAARLGQAGWTKVAWRNLNGGIAALHRGVKP</sequence>
<dbReference type="GO" id="GO:0008168">
    <property type="term" value="F:methyltransferase activity"/>
    <property type="evidence" value="ECO:0007669"/>
    <property type="project" value="UniProtKB-KW"/>
</dbReference>
<evidence type="ECO:0000256" key="3">
    <source>
        <dbReference type="ARBA" id="ARBA00022691"/>
    </source>
</evidence>
<keyword evidence="4" id="KW-0474">Menaquinone biosynthesis</keyword>
<feature type="binding site" evidence="4">
    <location>
        <position position="65"/>
    </location>
    <ligand>
        <name>S-adenosyl-L-methionine</name>
        <dbReference type="ChEBI" id="CHEBI:59789"/>
    </ligand>
</feature>
<dbReference type="PANTHER" id="PTHR43591">
    <property type="entry name" value="METHYLTRANSFERASE"/>
    <property type="match status" value="1"/>
</dbReference>
<comment type="similarity">
    <text evidence="4">Belongs to the class I-like SAM-binding methyltransferase superfamily. MenG/UbiE family.</text>
</comment>
<dbReference type="EC" id="2.1.1.163" evidence="4"/>
<evidence type="ECO:0000256" key="1">
    <source>
        <dbReference type="ARBA" id="ARBA00022603"/>
    </source>
</evidence>
<dbReference type="EMBL" id="BAAASD010000027">
    <property type="protein sequence ID" value="GAA2357976.1"/>
    <property type="molecule type" value="Genomic_DNA"/>
</dbReference>
<evidence type="ECO:0000256" key="4">
    <source>
        <dbReference type="HAMAP-Rule" id="MF_01813"/>
    </source>
</evidence>
<feature type="binding site" evidence="4">
    <location>
        <begin position="87"/>
        <end position="88"/>
    </location>
    <ligand>
        <name>S-adenosyl-L-methionine</name>
        <dbReference type="ChEBI" id="CHEBI:59789"/>
    </ligand>
</feature>
<proteinExistence type="inferred from homology"/>
<keyword evidence="2 4" id="KW-0808">Transferase</keyword>
<comment type="pathway">
    <text evidence="4">Quinol/quinone metabolism; menaquinone biosynthesis; menaquinol from 1,4-dihydroxy-2-naphthoate: step 2/2.</text>
</comment>
<comment type="catalytic activity">
    <reaction evidence="4">
        <text>a 2-demethylmenaquinol + S-adenosyl-L-methionine = a menaquinol + S-adenosyl-L-homocysteine + H(+)</text>
        <dbReference type="Rhea" id="RHEA:42640"/>
        <dbReference type="Rhea" id="RHEA-COMP:9539"/>
        <dbReference type="Rhea" id="RHEA-COMP:9563"/>
        <dbReference type="ChEBI" id="CHEBI:15378"/>
        <dbReference type="ChEBI" id="CHEBI:18151"/>
        <dbReference type="ChEBI" id="CHEBI:55437"/>
        <dbReference type="ChEBI" id="CHEBI:57856"/>
        <dbReference type="ChEBI" id="CHEBI:59789"/>
        <dbReference type="EC" id="2.1.1.163"/>
    </reaction>
</comment>
<comment type="function">
    <text evidence="4">Methyltransferase required for the conversion of demethylmenaquinol (DMKH2) to menaquinol (MKH2).</text>
</comment>
<organism evidence="5 6">
    <name type="scientific">Streptomyces cuspidosporus</name>
    <dbReference type="NCBI Taxonomy" id="66882"/>
    <lineage>
        <taxon>Bacteria</taxon>
        <taxon>Bacillati</taxon>
        <taxon>Actinomycetota</taxon>
        <taxon>Actinomycetes</taxon>
        <taxon>Kitasatosporales</taxon>
        <taxon>Streptomycetaceae</taxon>
        <taxon>Streptomyces</taxon>
    </lineage>
</organism>
<dbReference type="CDD" id="cd02440">
    <property type="entry name" value="AdoMet_MTases"/>
    <property type="match status" value="1"/>
</dbReference>
<comment type="caution">
    <text evidence="5">The sequence shown here is derived from an EMBL/GenBank/DDBJ whole genome shotgun (WGS) entry which is preliminary data.</text>
</comment>
<name>A0ABN3GQ25_9ACTN</name>
<gene>
    <name evidence="4" type="primary">menG</name>
    <name evidence="5" type="ORF">GCM10010246_54460</name>
</gene>
<accession>A0ABN3GQ25</accession>
<reference evidence="5 6" key="1">
    <citation type="journal article" date="2019" name="Int. J. Syst. Evol. Microbiol.">
        <title>The Global Catalogue of Microorganisms (GCM) 10K type strain sequencing project: providing services to taxonomists for standard genome sequencing and annotation.</title>
        <authorList>
            <consortium name="The Broad Institute Genomics Platform"/>
            <consortium name="The Broad Institute Genome Sequencing Center for Infectious Disease"/>
            <person name="Wu L."/>
            <person name="Ma J."/>
        </authorList>
    </citation>
    <scope>NUCLEOTIDE SEQUENCE [LARGE SCALE GENOMIC DNA]</scope>
    <source>
        <strain evidence="5 6">JCM 4316</strain>
    </source>
</reference>
<dbReference type="GO" id="GO:0032259">
    <property type="term" value="P:methylation"/>
    <property type="evidence" value="ECO:0007669"/>
    <property type="project" value="UniProtKB-KW"/>
</dbReference>